<proteinExistence type="predicted"/>
<dbReference type="VEuPathDB" id="VectorBase:ISCP_029993"/>
<dbReference type="InParanoid" id="B7P2D5"/>
<evidence type="ECO:0000313" key="5">
    <source>
        <dbReference type="EMBL" id="EEC00757.1"/>
    </source>
</evidence>
<dbReference type="EMBL" id="ABJB010393091">
    <property type="status" value="NOT_ANNOTATED_CDS"/>
    <property type="molecule type" value="Genomic_DNA"/>
</dbReference>
<dbReference type="PANTHER" id="PTHR11219">
    <property type="entry name" value="TENEURIN AND N-ACETYLGLUCOSAMINE-1-PHOSPHODIESTER ALPHA-N-ACETYLGLUCOSAMINIDASE"/>
    <property type="match status" value="1"/>
</dbReference>
<dbReference type="InterPro" id="IPR051216">
    <property type="entry name" value="Teneurin"/>
</dbReference>
<dbReference type="Proteomes" id="UP000001555">
    <property type="component" value="Unassembled WGS sequence"/>
</dbReference>
<evidence type="ECO:0000259" key="4">
    <source>
        <dbReference type="Pfam" id="PF15636"/>
    </source>
</evidence>
<organism>
    <name type="scientific">Ixodes scapularis</name>
    <name type="common">Black-legged tick</name>
    <name type="synonym">Deer tick</name>
    <dbReference type="NCBI Taxonomy" id="6945"/>
    <lineage>
        <taxon>Eukaryota</taxon>
        <taxon>Metazoa</taxon>
        <taxon>Ecdysozoa</taxon>
        <taxon>Arthropoda</taxon>
        <taxon>Chelicerata</taxon>
        <taxon>Arachnida</taxon>
        <taxon>Acari</taxon>
        <taxon>Parasitiformes</taxon>
        <taxon>Ixodida</taxon>
        <taxon>Ixodoidea</taxon>
        <taxon>Ixodidae</taxon>
        <taxon>Ixodinae</taxon>
        <taxon>Ixodes</taxon>
    </lineage>
</organism>
<name>B7P2D5_IXOSC</name>
<dbReference type="AlphaFoldDB" id="B7P2D5"/>
<keyword evidence="1" id="KW-0245">EGF-like domain</keyword>
<dbReference type="OrthoDB" id="442731at2759"/>
<gene>
    <name evidence="5" type="ORF">IscW_ISCW001173</name>
</gene>
<dbReference type="InterPro" id="IPR028916">
    <property type="entry name" value="Tox-GHH_dom"/>
</dbReference>
<protein>
    <submittedName>
        <fullName evidence="5 6">N-acetylglucosamine-1-phosphodiester alpha-N-acetylglucosaminidase, putative</fullName>
    </submittedName>
</protein>
<dbReference type="PANTHER" id="PTHR11219:SF69">
    <property type="entry name" value="TENEURIN-A"/>
    <property type="match status" value="1"/>
</dbReference>
<evidence type="ECO:0000256" key="2">
    <source>
        <dbReference type="ARBA" id="ARBA00022737"/>
    </source>
</evidence>
<keyword evidence="7" id="KW-1185">Reference proteome</keyword>
<dbReference type="VEuPathDB" id="VectorBase:ISCW001173"/>
<keyword evidence="3" id="KW-1015">Disulfide bond</keyword>
<dbReference type="PaxDb" id="6945-B7P2D5"/>
<dbReference type="Pfam" id="PF23538">
    <property type="entry name" value="Teneurin_ABD"/>
    <property type="match status" value="1"/>
</dbReference>
<keyword evidence="2" id="KW-0677">Repeat</keyword>
<feature type="domain" description="Tox-GHH" evidence="4">
    <location>
        <begin position="189"/>
        <end position="267"/>
    </location>
</feature>
<sequence length="272" mass="30924">MRITDSRADLNDWIQKQGIDISSLGLGRPPILRGAPALLFPGSRTYNLPLPSVPLVSGYGCAVRRRLESFAQLSSVEKSKVKREQSADNAVPNLSTLNVPFGRGITVSRMAGRAVIRTVDKADPIQRDVYTSVFNNSLLLDLHLVMHGQDVFYFVKDSTWRARRKREPGRDDPHGARILNIRYGTAPHRERLRLLWHAKKHAVSQRWAQERQVLLTDQHGGALGWTDKDKEHILRTGSVPGYREDYYHNVDSFPELADDPSNIVFRKVTRKR</sequence>
<accession>B7P2D5</accession>
<dbReference type="Pfam" id="PF15636">
    <property type="entry name" value="Tox-GHH"/>
    <property type="match status" value="1"/>
</dbReference>
<dbReference type="EnsemblMetazoa" id="ISCW001173-RA">
    <property type="protein sequence ID" value="ISCW001173-PA"/>
    <property type="gene ID" value="ISCW001173"/>
</dbReference>
<dbReference type="VEuPathDB" id="VectorBase:ISCI001173"/>
<reference evidence="5 7" key="1">
    <citation type="submission" date="2008-03" db="EMBL/GenBank/DDBJ databases">
        <title>Annotation of Ixodes scapularis.</title>
        <authorList>
            <consortium name="Ixodes scapularis Genome Project Consortium"/>
            <person name="Caler E."/>
            <person name="Hannick L.I."/>
            <person name="Bidwell S."/>
            <person name="Joardar V."/>
            <person name="Thiagarajan M."/>
            <person name="Amedeo P."/>
            <person name="Galinsky K.J."/>
            <person name="Schobel S."/>
            <person name="Inman J."/>
            <person name="Hostetler J."/>
            <person name="Miller J."/>
            <person name="Hammond M."/>
            <person name="Megy K."/>
            <person name="Lawson D."/>
            <person name="Kodira C."/>
            <person name="Sutton G."/>
            <person name="Meyer J."/>
            <person name="Hill C.A."/>
            <person name="Birren B."/>
            <person name="Nene V."/>
            <person name="Collins F."/>
            <person name="Alarcon-Chaidez F."/>
            <person name="Wikel S."/>
            <person name="Strausberg R."/>
        </authorList>
    </citation>
    <scope>NUCLEOTIDE SEQUENCE [LARGE SCALE GENOMIC DNA]</scope>
    <source>
        <strain evidence="7">Wikel</strain>
        <strain evidence="5">Wikel colony</strain>
    </source>
</reference>
<evidence type="ECO:0000256" key="1">
    <source>
        <dbReference type="ARBA" id="ARBA00022536"/>
    </source>
</evidence>
<evidence type="ECO:0000313" key="6">
    <source>
        <dbReference type="EnsemblMetazoa" id="ISCW001173-PA"/>
    </source>
</evidence>
<reference evidence="6" key="2">
    <citation type="submission" date="2020-05" db="UniProtKB">
        <authorList>
            <consortium name="EnsemblMetazoa"/>
        </authorList>
    </citation>
    <scope>IDENTIFICATION</scope>
    <source>
        <strain evidence="6">wikel</strain>
    </source>
</reference>
<evidence type="ECO:0000313" key="7">
    <source>
        <dbReference type="Proteomes" id="UP000001555"/>
    </source>
</evidence>
<dbReference type="STRING" id="6945.B7P2D5"/>
<dbReference type="EMBL" id="DS621961">
    <property type="protein sequence ID" value="EEC00757.1"/>
    <property type="molecule type" value="Genomic_DNA"/>
</dbReference>
<dbReference type="HOGENOM" id="CLU_1024077_0_0_1"/>
<evidence type="ECO:0000256" key="3">
    <source>
        <dbReference type="ARBA" id="ARBA00023157"/>
    </source>
</evidence>